<dbReference type="KEGG" id="sia:M1425_2706"/>
<dbReference type="HOGENOM" id="CLU_651549_0_0_2"/>
<organism evidence="1 2">
    <name type="scientific">Saccharolobus islandicus (strain M.14.25 / Kamchatka #1)</name>
    <name type="common">Sulfolobus islandicus</name>
    <dbReference type="NCBI Taxonomy" id="427317"/>
    <lineage>
        <taxon>Archaea</taxon>
        <taxon>Thermoproteota</taxon>
        <taxon>Thermoprotei</taxon>
        <taxon>Sulfolobales</taxon>
        <taxon>Sulfolobaceae</taxon>
        <taxon>Saccharolobus</taxon>
    </lineage>
</organism>
<evidence type="ECO:0008006" key="3">
    <source>
        <dbReference type="Google" id="ProtNLM"/>
    </source>
</evidence>
<protein>
    <recommendedName>
        <fullName evidence="3">CRISPR-associated protein, MJ1666 family</fullName>
    </recommendedName>
</protein>
<dbReference type="AlphaFoldDB" id="C3MTC2"/>
<dbReference type="Proteomes" id="UP000001350">
    <property type="component" value="Chromosome"/>
</dbReference>
<accession>C3MTC2</accession>
<sequence length="421" mass="48371">MKILIIAPLTEVSEEESEIKPIEVTNWTNSPVGISSKYTFLAEKKFLEEERHEVKILTLVPTEIKTRFNIKFNNYNELDSNILETLKLGDDITVEVIPFEDSVSFGTSLFFSYLKIHDVLKNFLPSLILLDVSHSTSSFSTVVLAALEIAIIDSLLTQQVQDYIYAKVAKKGYSIQLISHVLKDIYSIKLSEYFLREMKIMKSEKQTNLPQPVGRAEFRRLGFCIENCYPLVMLHILNRIDLEKLLSEEKIIDIVMNNLEIRDSKLIENVELLEGATYYVLATHLVKKYKVEKPFSIDNLRNILNLTSPICRRISNQIIDEVMIELNYLIKHLELKEAEYSLGQIFNLVKQPLAEIIRKEESIGNILISGYKGECDNIELTGIGLDPNATIIKIDRDKIYIYYSEQCEDSVLSKVKELMGD</sequence>
<proteinExistence type="predicted"/>
<reference evidence="1 2" key="1">
    <citation type="journal article" date="2009" name="Proc. Natl. Acad. Sci. U.S.A.">
        <title>Biogeography of the Sulfolobus islandicus pan-genome.</title>
        <authorList>
            <person name="Reno M.L."/>
            <person name="Held N.L."/>
            <person name="Fields C.J."/>
            <person name="Burke P.V."/>
            <person name="Whitaker R.J."/>
        </authorList>
    </citation>
    <scope>NUCLEOTIDE SEQUENCE [LARGE SCALE GENOMIC DNA]</scope>
    <source>
        <strain evidence="2">M.14.25 / Kamchatka #1</strain>
    </source>
</reference>
<name>C3MTC2_SACI4</name>
<evidence type="ECO:0000313" key="1">
    <source>
        <dbReference type="EMBL" id="ACP39415.1"/>
    </source>
</evidence>
<dbReference type="RefSeq" id="WP_012712618.1">
    <property type="nucleotide sequence ID" value="NC_012588.1"/>
</dbReference>
<evidence type="ECO:0000313" key="2">
    <source>
        <dbReference type="Proteomes" id="UP000001350"/>
    </source>
</evidence>
<dbReference type="GeneID" id="84059969"/>
<gene>
    <name evidence="1" type="ordered locus">M1425_2706</name>
</gene>
<dbReference type="EMBL" id="CP001400">
    <property type="protein sequence ID" value="ACP39415.1"/>
    <property type="molecule type" value="Genomic_DNA"/>
</dbReference>
<dbReference type="SUPFAM" id="SSF160980">
    <property type="entry name" value="SSO1389-like"/>
    <property type="match status" value="1"/>
</dbReference>